<keyword evidence="3" id="KW-1185">Reference proteome</keyword>
<sequence length="247" mass="26980">MISTANSSILLPAVSEWPSRNGKPRVDLSQLQAKLSNLEAQHCASLQRTTAAADTEIPLERSFPTTSARKGGRKQVRFTDEAPTIIVYEQVDFLEGEIVTNHCNLRRRNVDLSPVKNDKYEGSFSSIHSSPLTTKLGGADKIDIPMQQEKEITPSIVQPFNASLPSLTINTTRSTPIPIETTPSSPPSWSPKMEALSPSPSSDSDTSFDTPLTPTVSNSSAFSMSGKRITKLRTLLSIRRPKGQQAF</sequence>
<evidence type="ECO:0000313" key="3">
    <source>
        <dbReference type="Proteomes" id="UP000612746"/>
    </source>
</evidence>
<feature type="compositionally biased region" description="Low complexity" evidence="1">
    <location>
        <begin position="171"/>
        <end position="183"/>
    </location>
</feature>
<dbReference type="AlphaFoldDB" id="A0A8H7QBJ1"/>
<dbReference type="OrthoDB" id="2432632at2759"/>
<protein>
    <submittedName>
        <fullName evidence="2">Uncharacterized protein</fullName>
    </submittedName>
</protein>
<comment type="caution">
    <text evidence="2">The sequence shown here is derived from an EMBL/GenBank/DDBJ whole genome shotgun (WGS) entry which is preliminary data.</text>
</comment>
<reference evidence="2" key="1">
    <citation type="submission" date="2020-12" db="EMBL/GenBank/DDBJ databases">
        <title>Metabolic potential, ecology and presence of endohyphal bacteria is reflected in genomic diversity of Mucoromycotina.</title>
        <authorList>
            <person name="Muszewska A."/>
            <person name="Okrasinska A."/>
            <person name="Steczkiewicz K."/>
            <person name="Drgas O."/>
            <person name="Orlowska M."/>
            <person name="Perlinska-Lenart U."/>
            <person name="Aleksandrzak-Piekarczyk T."/>
            <person name="Szatraj K."/>
            <person name="Zielenkiewicz U."/>
            <person name="Pilsyk S."/>
            <person name="Malc E."/>
            <person name="Mieczkowski P."/>
            <person name="Kruszewska J.S."/>
            <person name="Biernat P."/>
            <person name="Pawlowska J."/>
        </authorList>
    </citation>
    <scope>NUCLEOTIDE SEQUENCE</scope>
    <source>
        <strain evidence="2">WA0000051536</strain>
    </source>
</reference>
<organism evidence="2 3">
    <name type="scientific">Umbelopsis vinacea</name>
    <dbReference type="NCBI Taxonomy" id="44442"/>
    <lineage>
        <taxon>Eukaryota</taxon>
        <taxon>Fungi</taxon>
        <taxon>Fungi incertae sedis</taxon>
        <taxon>Mucoromycota</taxon>
        <taxon>Mucoromycotina</taxon>
        <taxon>Umbelopsidomycetes</taxon>
        <taxon>Umbelopsidales</taxon>
        <taxon>Umbelopsidaceae</taxon>
        <taxon>Umbelopsis</taxon>
    </lineage>
</organism>
<feature type="region of interest" description="Disordered" evidence="1">
    <location>
        <begin position="171"/>
        <end position="224"/>
    </location>
</feature>
<accession>A0A8H7QBJ1</accession>
<feature type="compositionally biased region" description="Low complexity" evidence="1">
    <location>
        <begin position="196"/>
        <end position="215"/>
    </location>
</feature>
<dbReference type="EMBL" id="JAEPRA010000001">
    <property type="protein sequence ID" value="KAG2188820.1"/>
    <property type="molecule type" value="Genomic_DNA"/>
</dbReference>
<evidence type="ECO:0000256" key="1">
    <source>
        <dbReference type="SAM" id="MobiDB-lite"/>
    </source>
</evidence>
<evidence type="ECO:0000313" key="2">
    <source>
        <dbReference type="EMBL" id="KAG2188820.1"/>
    </source>
</evidence>
<gene>
    <name evidence="2" type="ORF">INT44_003959</name>
</gene>
<name>A0A8H7QBJ1_9FUNG</name>
<proteinExistence type="predicted"/>
<dbReference type="Proteomes" id="UP000612746">
    <property type="component" value="Unassembled WGS sequence"/>
</dbReference>